<proteinExistence type="predicted"/>
<protein>
    <submittedName>
        <fullName evidence="8">Uncharacterized protein</fullName>
    </submittedName>
</protein>
<evidence type="ECO:0000313" key="8">
    <source>
        <dbReference type="EMBL" id="TMW59697.1"/>
    </source>
</evidence>
<dbReference type="CDD" id="cd00167">
    <property type="entry name" value="SANT"/>
    <property type="match status" value="1"/>
</dbReference>
<keyword evidence="2" id="KW-0238">DNA-binding</keyword>
<dbReference type="PROSITE" id="PS51294">
    <property type="entry name" value="HTH_MYB"/>
    <property type="match status" value="1"/>
</dbReference>
<evidence type="ECO:0000256" key="4">
    <source>
        <dbReference type="ARBA" id="ARBA00023242"/>
    </source>
</evidence>
<dbReference type="Proteomes" id="UP000794436">
    <property type="component" value="Unassembled WGS sequence"/>
</dbReference>
<dbReference type="InterPro" id="IPR017930">
    <property type="entry name" value="Myb_dom"/>
</dbReference>
<dbReference type="GO" id="GO:0003677">
    <property type="term" value="F:DNA binding"/>
    <property type="evidence" value="ECO:0007669"/>
    <property type="project" value="UniProtKB-KW"/>
</dbReference>
<comment type="caution">
    <text evidence="8">The sequence shown here is derived from an EMBL/GenBank/DDBJ whole genome shotgun (WGS) entry which is preliminary data.</text>
</comment>
<dbReference type="PANTHER" id="PTHR12802">
    <property type="entry name" value="SWI/SNF COMPLEX-RELATED"/>
    <property type="match status" value="1"/>
</dbReference>
<dbReference type="SUPFAM" id="SSF46689">
    <property type="entry name" value="Homeodomain-like"/>
    <property type="match status" value="1"/>
</dbReference>
<name>A0A8K1CC89_PYTOL</name>
<evidence type="ECO:0000256" key="1">
    <source>
        <dbReference type="ARBA" id="ARBA00023015"/>
    </source>
</evidence>
<evidence type="ECO:0000259" key="7">
    <source>
        <dbReference type="PROSITE" id="PS51294"/>
    </source>
</evidence>
<evidence type="ECO:0000256" key="3">
    <source>
        <dbReference type="ARBA" id="ARBA00023163"/>
    </source>
</evidence>
<keyword evidence="9" id="KW-1185">Reference proteome</keyword>
<accession>A0A8K1CC89</accession>
<feature type="domain" description="Myb-like" evidence="5">
    <location>
        <begin position="16"/>
        <end position="61"/>
    </location>
</feature>
<dbReference type="PROSITE" id="PS50090">
    <property type="entry name" value="MYB_LIKE"/>
    <property type="match status" value="1"/>
</dbReference>
<dbReference type="OrthoDB" id="72460at2759"/>
<gene>
    <name evidence="8" type="ORF">Poli38472_004766</name>
</gene>
<sequence>MTRISYRQRSGSSVSGVWTATEHELFLEGMALYPRGPWRAIADHIGTRSLKQVQTHAQKYQQKLLRYQRGLRKNKIQPRLEHRVDGTTIGLFTSGAIMRKDSSSGGEQTSILPQVLKRIEPVPFNQPPESMDWNINEVQLLMETLDVALY</sequence>
<keyword evidence="3" id="KW-0804">Transcription</keyword>
<dbReference type="PROSITE" id="PS51293">
    <property type="entry name" value="SANT"/>
    <property type="match status" value="1"/>
</dbReference>
<dbReference type="AlphaFoldDB" id="A0A8K1CC89"/>
<reference evidence="8" key="1">
    <citation type="submission" date="2019-03" db="EMBL/GenBank/DDBJ databases">
        <title>Long read genome sequence of the mycoparasitic Pythium oligandrum ATCC 38472 isolated from sugarbeet rhizosphere.</title>
        <authorList>
            <person name="Gaulin E."/>
        </authorList>
    </citation>
    <scope>NUCLEOTIDE SEQUENCE</scope>
    <source>
        <strain evidence="8">ATCC 38472_TT</strain>
    </source>
</reference>
<dbReference type="InterPro" id="IPR001005">
    <property type="entry name" value="SANT/Myb"/>
</dbReference>
<feature type="domain" description="SANT" evidence="6">
    <location>
        <begin position="13"/>
        <end position="53"/>
    </location>
</feature>
<keyword evidence="1" id="KW-0805">Transcription regulation</keyword>
<evidence type="ECO:0000259" key="5">
    <source>
        <dbReference type="PROSITE" id="PS50090"/>
    </source>
</evidence>
<organism evidence="8 9">
    <name type="scientific">Pythium oligandrum</name>
    <name type="common">Mycoparasitic fungus</name>
    <dbReference type="NCBI Taxonomy" id="41045"/>
    <lineage>
        <taxon>Eukaryota</taxon>
        <taxon>Sar</taxon>
        <taxon>Stramenopiles</taxon>
        <taxon>Oomycota</taxon>
        <taxon>Peronosporomycetes</taxon>
        <taxon>Pythiales</taxon>
        <taxon>Pythiaceae</taxon>
        <taxon>Pythium</taxon>
    </lineage>
</organism>
<keyword evidence="4" id="KW-0539">Nucleus</keyword>
<dbReference type="InterPro" id="IPR017884">
    <property type="entry name" value="SANT_dom"/>
</dbReference>
<dbReference type="SMART" id="SM00717">
    <property type="entry name" value="SANT"/>
    <property type="match status" value="1"/>
</dbReference>
<dbReference type="Pfam" id="PF00249">
    <property type="entry name" value="Myb_DNA-binding"/>
    <property type="match status" value="1"/>
</dbReference>
<dbReference type="PANTHER" id="PTHR12802:SF155">
    <property type="entry name" value="DEUBIQUITINASE MYSM1"/>
    <property type="match status" value="1"/>
</dbReference>
<evidence type="ECO:0000256" key="2">
    <source>
        <dbReference type="ARBA" id="ARBA00023125"/>
    </source>
</evidence>
<dbReference type="Gene3D" id="1.10.10.60">
    <property type="entry name" value="Homeodomain-like"/>
    <property type="match status" value="1"/>
</dbReference>
<evidence type="ECO:0000259" key="6">
    <source>
        <dbReference type="PROSITE" id="PS51293"/>
    </source>
</evidence>
<feature type="domain" description="HTH myb-type" evidence="7">
    <location>
        <begin position="16"/>
        <end position="65"/>
    </location>
</feature>
<dbReference type="EMBL" id="SPLM01000109">
    <property type="protein sequence ID" value="TMW59697.1"/>
    <property type="molecule type" value="Genomic_DNA"/>
</dbReference>
<evidence type="ECO:0000313" key="9">
    <source>
        <dbReference type="Proteomes" id="UP000794436"/>
    </source>
</evidence>
<dbReference type="InterPro" id="IPR009057">
    <property type="entry name" value="Homeodomain-like_sf"/>
</dbReference>